<comment type="subcellular location">
    <subcellularLocation>
        <location evidence="1">Cytoplasm</location>
    </subcellularLocation>
</comment>
<evidence type="ECO:0000313" key="12">
    <source>
        <dbReference type="Proteomes" id="UP000295274"/>
    </source>
</evidence>
<evidence type="ECO:0000256" key="7">
    <source>
        <dbReference type="ARBA" id="ARBA00022741"/>
    </source>
</evidence>
<evidence type="ECO:0000256" key="9">
    <source>
        <dbReference type="ARBA" id="ARBA00022842"/>
    </source>
</evidence>
<gene>
    <name evidence="11" type="ORF">DFQ03_0036</name>
</gene>
<keyword evidence="12" id="KW-1185">Reference proteome</keyword>
<dbReference type="Pfam" id="PF02367">
    <property type="entry name" value="TsaE"/>
    <property type="match status" value="1"/>
</dbReference>
<dbReference type="AlphaFoldDB" id="A0A4R7DGQ7"/>
<evidence type="ECO:0000256" key="1">
    <source>
        <dbReference type="ARBA" id="ARBA00004496"/>
    </source>
</evidence>
<dbReference type="InterPro" id="IPR027417">
    <property type="entry name" value="P-loop_NTPase"/>
</dbReference>
<dbReference type="SUPFAM" id="SSF52540">
    <property type="entry name" value="P-loop containing nucleoside triphosphate hydrolases"/>
    <property type="match status" value="1"/>
</dbReference>
<keyword evidence="5" id="KW-0819">tRNA processing</keyword>
<evidence type="ECO:0000256" key="4">
    <source>
        <dbReference type="ARBA" id="ARBA00022490"/>
    </source>
</evidence>
<dbReference type="OrthoDB" id="9815896at2"/>
<dbReference type="EMBL" id="SNZW01000001">
    <property type="protein sequence ID" value="TDS20783.1"/>
    <property type="molecule type" value="Genomic_DNA"/>
</dbReference>
<keyword evidence="4" id="KW-0963">Cytoplasm</keyword>
<dbReference type="GO" id="GO:0005524">
    <property type="term" value="F:ATP binding"/>
    <property type="evidence" value="ECO:0007669"/>
    <property type="project" value="UniProtKB-KW"/>
</dbReference>
<evidence type="ECO:0000313" key="11">
    <source>
        <dbReference type="EMBL" id="TDS20783.1"/>
    </source>
</evidence>
<dbReference type="PANTHER" id="PTHR33540">
    <property type="entry name" value="TRNA THREONYLCARBAMOYLADENOSINE BIOSYNTHESIS PROTEIN TSAE"/>
    <property type="match status" value="1"/>
</dbReference>
<comment type="caution">
    <text evidence="11">The sequence shown here is derived from an EMBL/GenBank/DDBJ whole genome shotgun (WGS) entry which is preliminary data.</text>
</comment>
<evidence type="ECO:0000256" key="2">
    <source>
        <dbReference type="ARBA" id="ARBA00007599"/>
    </source>
</evidence>
<protein>
    <recommendedName>
        <fullName evidence="3">tRNA threonylcarbamoyladenosine biosynthesis protein TsaE</fullName>
    </recommendedName>
    <alternativeName>
        <fullName evidence="10">t(6)A37 threonylcarbamoyladenosine biosynthesis protein TsaE</fullName>
    </alternativeName>
</protein>
<comment type="similarity">
    <text evidence="2">Belongs to the TsaE family.</text>
</comment>
<evidence type="ECO:0000256" key="3">
    <source>
        <dbReference type="ARBA" id="ARBA00019010"/>
    </source>
</evidence>
<dbReference type="Proteomes" id="UP000295274">
    <property type="component" value="Unassembled WGS sequence"/>
</dbReference>
<proteinExistence type="inferred from homology"/>
<evidence type="ECO:0000256" key="10">
    <source>
        <dbReference type="ARBA" id="ARBA00032441"/>
    </source>
</evidence>
<accession>A0A4R7DGQ7</accession>
<evidence type="ECO:0000256" key="5">
    <source>
        <dbReference type="ARBA" id="ARBA00022694"/>
    </source>
</evidence>
<dbReference type="GO" id="GO:0002949">
    <property type="term" value="P:tRNA threonylcarbamoyladenosine modification"/>
    <property type="evidence" value="ECO:0007669"/>
    <property type="project" value="InterPro"/>
</dbReference>
<dbReference type="Gene3D" id="3.40.50.300">
    <property type="entry name" value="P-loop containing nucleotide triphosphate hydrolases"/>
    <property type="match status" value="1"/>
</dbReference>
<dbReference type="GO" id="GO:0005737">
    <property type="term" value="C:cytoplasm"/>
    <property type="evidence" value="ECO:0007669"/>
    <property type="project" value="UniProtKB-SubCell"/>
</dbReference>
<dbReference type="NCBIfam" id="TIGR00150">
    <property type="entry name" value="T6A_YjeE"/>
    <property type="match status" value="1"/>
</dbReference>
<dbReference type="InterPro" id="IPR003442">
    <property type="entry name" value="T6A_TsaE"/>
</dbReference>
<name>A0A4R7DGQ7_9FLAO</name>
<keyword evidence="8" id="KW-0067">ATP-binding</keyword>
<dbReference type="PANTHER" id="PTHR33540:SF2">
    <property type="entry name" value="TRNA THREONYLCARBAMOYLADENOSINE BIOSYNTHESIS PROTEIN TSAE"/>
    <property type="match status" value="1"/>
</dbReference>
<keyword evidence="7" id="KW-0547">Nucleotide-binding</keyword>
<keyword evidence="9" id="KW-0460">Magnesium</keyword>
<organism evidence="11 12">
    <name type="scientific">Maribacter caenipelagi</name>
    <dbReference type="NCBI Taxonomy" id="1447781"/>
    <lineage>
        <taxon>Bacteria</taxon>
        <taxon>Pseudomonadati</taxon>
        <taxon>Bacteroidota</taxon>
        <taxon>Flavobacteriia</taxon>
        <taxon>Flavobacteriales</taxon>
        <taxon>Flavobacteriaceae</taxon>
        <taxon>Maribacter</taxon>
    </lineage>
</organism>
<dbReference type="RefSeq" id="WP_133671025.1">
    <property type="nucleotide sequence ID" value="NZ_SNZW01000001.1"/>
</dbReference>
<reference evidence="11 12" key="1">
    <citation type="submission" date="2019-03" db="EMBL/GenBank/DDBJ databases">
        <title>Genomic Encyclopedia of Type Strains, Phase III (KMG-III): the genomes of soil and plant-associated and newly described type strains.</title>
        <authorList>
            <person name="Whitman W."/>
        </authorList>
    </citation>
    <scope>NUCLEOTIDE SEQUENCE [LARGE SCALE GENOMIC DNA]</scope>
    <source>
        <strain evidence="11 12">CECT 8455</strain>
    </source>
</reference>
<evidence type="ECO:0000256" key="8">
    <source>
        <dbReference type="ARBA" id="ARBA00022840"/>
    </source>
</evidence>
<sequence length="137" mass="15611">MEFIYKQSELKNIAKQIIEHSHSKSLAFYAPMGAGKTTLIKAIVKELGSSDNVSSPTFGLVNEYALESGELLGYHFDFYRLDDEEEAMDMGLDDYLSSGNWIFMEWPEKIPSLIPNDIQNITIEILDEVTRRLIISE</sequence>
<dbReference type="GO" id="GO:0046872">
    <property type="term" value="F:metal ion binding"/>
    <property type="evidence" value="ECO:0007669"/>
    <property type="project" value="UniProtKB-KW"/>
</dbReference>
<evidence type="ECO:0000256" key="6">
    <source>
        <dbReference type="ARBA" id="ARBA00022723"/>
    </source>
</evidence>
<keyword evidence="6" id="KW-0479">Metal-binding</keyword>